<dbReference type="Proteomes" id="UP001162992">
    <property type="component" value="Chromosome 4"/>
</dbReference>
<sequence length="514" mass="55193">MASATTTLPVAAHVVGDAFVKQYYTVLHHSPQVVHRFYTDSSKLTRAEAGADGTVHTAVAQEEINNEVMSLDPGHLVAEIKTIDSQESLRGGVLVMVTGSLASKNNARRDFVQTFFLAPQEKGFFVLNDMLRYLEAEPPSLRSTNVTNGNLDVPAPPAFTDSSQAGPVAANARSEDHEVVEGASAPAFVEEAPSEEAYDSNEQVEAFETEEAHPTPRELQPLKVSSALEEPTVLAVETEVSVHDEAQVQTPKKSYASILRLMKENPGLHATNSQNGVSKPACNNVDQATAPAPVSSVPASIPAISDDGGDGAVDVEHEGDGRLIYVKNLSMNIIASQLEEEFVKFGAIRPNGINVRSQKQQGFGYAFVEFEDATSVQSAIDASPIMIGGRPAFVQEKRPASSRGRGRILPGRGDRLYRNDGMRGRGFFGGRGQGRTTGQDRERDIYFRGRGSTATRGGRQNHGATESSIPSTENHIRYDLQGSNSSRPQQRGVGNHQATRNGSAPPTESTVTGS</sequence>
<name>A0ACC2DUZ0_DIPCM</name>
<evidence type="ECO:0000313" key="1">
    <source>
        <dbReference type="EMBL" id="KAJ7558119.1"/>
    </source>
</evidence>
<comment type="caution">
    <text evidence="1">The sequence shown here is derived from an EMBL/GenBank/DDBJ whole genome shotgun (WGS) entry which is preliminary data.</text>
</comment>
<reference evidence="2" key="1">
    <citation type="journal article" date="2024" name="Proc. Natl. Acad. Sci. U.S.A.">
        <title>Extraordinary preservation of gene collinearity over three hundred million years revealed in homosporous lycophytes.</title>
        <authorList>
            <person name="Li C."/>
            <person name="Wickell D."/>
            <person name="Kuo L.Y."/>
            <person name="Chen X."/>
            <person name="Nie B."/>
            <person name="Liao X."/>
            <person name="Peng D."/>
            <person name="Ji J."/>
            <person name="Jenkins J."/>
            <person name="Williams M."/>
            <person name="Shu S."/>
            <person name="Plott C."/>
            <person name="Barry K."/>
            <person name="Rajasekar S."/>
            <person name="Grimwood J."/>
            <person name="Han X."/>
            <person name="Sun S."/>
            <person name="Hou Z."/>
            <person name="He W."/>
            <person name="Dai G."/>
            <person name="Sun C."/>
            <person name="Schmutz J."/>
            <person name="Leebens-Mack J.H."/>
            <person name="Li F.W."/>
            <person name="Wang L."/>
        </authorList>
    </citation>
    <scope>NUCLEOTIDE SEQUENCE [LARGE SCALE GENOMIC DNA]</scope>
    <source>
        <strain evidence="2">cv. PW_Plant_1</strain>
    </source>
</reference>
<evidence type="ECO:0000313" key="2">
    <source>
        <dbReference type="Proteomes" id="UP001162992"/>
    </source>
</evidence>
<keyword evidence="2" id="KW-1185">Reference proteome</keyword>
<gene>
    <name evidence="1" type="ORF">O6H91_04G025200</name>
</gene>
<protein>
    <submittedName>
        <fullName evidence="1">Uncharacterized protein</fullName>
    </submittedName>
</protein>
<accession>A0ACC2DUZ0</accession>
<proteinExistence type="predicted"/>
<organism evidence="1 2">
    <name type="scientific">Diphasiastrum complanatum</name>
    <name type="common">Issler's clubmoss</name>
    <name type="synonym">Lycopodium complanatum</name>
    <dbReference type="NCBI Taxonomy" id="34168"/>
    <lineage>
        <taxon>Eukaryota</taxon>
        <taxon>Viridiplantae</taxon>
        <taxon>Streptophyta</taxon>
        <taxon>Embryophyta</taxon>
        <taxon>Tracheophyta</taxon>
        <taxon>Lycopodiopsida</taxon>
        <taxon>Lycopodiales</taxon>
        <taxon>Lycopodiaceae</taxon>
        <taxon>Lycopodioideae</taxon>
        <taxon>Diphasiastrum</taxon>
    </lineage>
</organism>
<dbReference type="EMBL" id="CM055095">
    <property type="protein sequence ID" value="KAJ7558119.1"/>
    <property type="molecule type" value="Genomic_DNA"/>
</dbReference>